<proteinExistence type="predicted"/>
<dbReference type="GO" id="GO:0016787">
    <property type="term" value="F:hydrolase activity"/>
    <property type="evidence" value="ECO:0007669"/>
    <property type="project" value="UniProtKB-KW"/>
</dbReference>
<keyword evidence="2" id="KW-0378">Hydrolase</keyword>
<comment type="caution">
    <text evidence="2">The sequence shown here is derived from an EMBL/GenBank/DDBJ whole genome shotgun (WGS) entry which is preliminary data.</text>
</comment>
<dbReference type="RefSeq" id="WP_085641453.1">
    <property type="nucleotide sequence ID" value="NZ_JFKC01000035.1"/>
</dbReference>
<dbReference type="STRING" id="1123756.MGEO_19600"/>
<dbReference type="OrthoDB" id="9811121at2"/>
<dbReference type="Gene3D" id="3.60.110.10">
    <property type="entry name" value="Carbon-nitrogen hydrolase"/>
    <property type="match status" value="1"/>
</dbReference>
<dbReference type="AlphaFoldDB" id="A0A1X4NAQ8"/>
<dbReference type="Pfam" id="PF00795">
    <property type="entry name" value="CN_hydrolase"/>
    <property type="match status" value="1"/>
</dbReference>
<evidence type="ECO:0000313" key="2">
    <source>
        <dbReference type="EMBL" id="OSQ43581.1"/>
    </source>
</evidence>
<accession>A0A1X4NAQ8</accession>
<dbReference type="CDD" id="cd07574">
    <property type="entry name" value="nitrilase_Rim1_like"/>
    <property type="match status" value="1"/>
</dbReference>
<gene>
    <name evidence="2" type="ORF">MGEO_19600</name>
</gene>
<protein>
    <submittedName>
        <fullName evidence="2">Amidohydrolase</fullName>
    </submittedName>
</protein>
<organism evidence="2 3">
    <name type="scientific">Marivita geojedonensis</name>
    <dbReference type="NCBI Taxonomy" id="1123756"/>
    <lineage>
        <taxon>Bacteria</taxon>
        <taxon>Pseudomonadati</taxon>
        <taxon>Pseudomonadota</taxon>
        <taxon>Alphaproteobacteria</taxon>
        <taxon>Rhodobacterales</taxon>
        <taxon>Roseobacteraceae</taxon>
        <taxon>Marivita</taxon>
    </lineage>
</organism>
<sequence length="294" mass="31570">MKVAAVAYPMDFLESWAAYEGKLTQWVSEAAGAGADLLVFPEYGAMELATLAGRDVALDLEASLKAVSDRIPEADALHAKLAREFGVHILAASAPVFDPELGDRPVNRARFFAPNGDSVHQDKQIMTRFEREEWGVVAGGPLQLFDTALGKIGILICYDSEFPLLGRAMAEADLILVPSCTEALTGYSRVRIGSMARALENQCVTIMSSTVGICDWSEAVDANTGMGGIFGPPDTGFPATGVIAEGVLNQPGWTYAEVDLDRIALVRADGVVLNRRHWDDQTGRDVIAATRKLG</sequence>
<dbReference type="InterPro" id="IPR003010">
    <property type="entry name" value="C-N_Hydrolase"/>
</dbReference>
<keyword evidence="3" id="KW-1185">Reference proteome</keyword>
<dbReference type="EMBL" id="JFKC01000035">
    <property type="protein sequence ID" value="OSQ43581.1"/>
    <property type="molecule type" value="Genomic_DNA"/>
</dbReference>
<reference evidence="2 3" key="1">
    <citation type="submission" date="2014-03" db="EMBL/GenBank/DDBJ databases">
        <title>The draft genome sequence of Marivita geojedonensis KCTC 23882.</title>
        <authorList>
            <person name="Lai Q."/>
            <person name="Shao Z."/>
        </authorList>
    </citation>
    <scope>NUCLEOTIDE SEQUENCE [LARGE SCALE GENOMIC DNA]</scope>
    <source>
        <strain evidence="2 3">DPG-138</strain>
    </source>
</reference>
<dbReference type="InterPro" id="IPR036526">
    <property type="entry name" value="C-N_Hydrolase_sf"/>
</dbReference>
<name>A0A1X4NAQ8_9RHOB</name>
<feature type="domain" description="CN hydrolase" evidence="1">
    <location>
        <begin position="1"/>
        <end position="260"/>
    </location>
</feature>
<dbReference type="PANTHER" id="PTHR23088:SF50">
    <property type="entry name" value="HYDROLASE YHCX"/>
    <property type="match status" value="1"/>
</dbReference>
<dbReference type="PANTHER" id="PTHR23088">
    <property type="entry name" value="NITRILASE-RELATED"/>
    <property type="match status" value="1"/>
</dbReference>
<evidence type="ECO:0000259" key="1">
    <source>
        <dbReference type="PROSITE" id="PS50263"/>
    </source>
</evidence>
<dbReference type="PROSITE" id="PS50263">
    <property type="entry name" value="CN_HYDROLASE"/>
    <property type="match status" value="1"/>
</dbReference>
<dbReference type="SUPFAM" id="SSF56317">
    <property type="entry name" value="Carbon-nitrogen hydrolase"/>
    <property type="match status" value="1"/>
</dbReference>
<dbReference type="Proteomes" id="UP000193926">
    <property type="component" value="Unassembled WGS sequence"/>
</dbReference>
<evidence type="ECO:0000313" key="3">
    <source>
        <dbReference type="Proteomes" id="UP000193926"/>
    </source>
</evidence>